<keyword evidence="1" id="KW-0812">Transmembrane</keyword>
<dbReference type="Proteomes" id="UP000325315">
    <property type="component" value="Unassembled WGS sequence"/>
</dbReference>
<dbReference type="EMBL" id="SMMG02000005">
    <property type="protein sequence ID" value="KAA3473732.1"/>
    <property type="molecule type" value="Genomic_DNA"/>
</dbReference>
<comment type="caution">
    <text evidence="2">The sequence shown here is derived from an EMBL/GenBank/DDBJ whole genome shotgun (WGS) entry which is preliminary data.</text>
</comment>
<evidence type="ECO:0000313" key="3">
    <source>
        <dbReference type="Proteomes" id="UP000325315"/>
    </source>
</evidence>
<feature type="transmembrane region" description="Helical" evidence="1">
    <location>
        <begin position="41"/>
        <end position="62"/>
    </location>
</feature>
<organism evidence="2 3">
    <name type="scientific">Gossypium australe</name>
    <dbReference type="NCBI Taxonomy" id="47621"/>
    <lineage>
        <taxon>Eukaryota</taxon>
        <taxon>Viridiplantae</taxon>
        <taxon>Streptophyta</taxon>
        <taxon>Embryophyta</taxon>
        <taxon>Tracheophyta</taxon>
        <taxon>Spermatophyta</taxon>
        <taxon>Magnoliopsida</taxon>
        <taxon>eudicotyledons</taxon>
        <taxon>Gunneridae</taxon>
        <taxon>Pentapetalae</taxon>
        <taxon>rosids</taxon>
        <taxon>malvids</taxon>
        <taxon>Malvales</taxon>
        <taxon>Malvaceae</taxon>
        <taxon>Malvoideae</taxon>
        <taxon>Gossypium</taxon>
    </lineage>
</organism>
<keyword evidence="1" id="KW-0472">Membrane</keyword>
<keyword evidence="1" id="KW-1133">Transmembrane helix</keyword>
<evidence type="ECO:0000313" key="2">
    <source>
        <dbReference type="EMBL" id="KAA3473732.1"/>
    </source>
</evidence>
<dbReference type="AlphaFoldDB" id="A0A5B6VXS0"/>
<keyword evidence="3" id="KW-1185">Reference proteome</keyword>
<name>A0A5B6VXS0_9ROSI</name>
<protein>
    <submittedName>
        <fullName evidence="2">Uncharacterized protein</fullName>
    </submittedName>
</protein>
<proteinExistence type="predicted"/>
<gene>
    <name evidence="2" type="ORF">EPI10_024090</name>
</gene>
<sequence length="158" mass="18337">MSSWTTCPSIQLEIEVFPSTKLLNSKTIKEVRSKLMDDKNITRLLIIFFSPIFLFFFFFSSFTCHPPHRRHHLCHHHHQPSAIRIASTDPSARAPFSSRPLRATLSHTISHHRPNIAVLTHSRHLLIRHHQPMLGTIEYHQALSNTINSNRRPLTSVR</sequence>
<evidence type="ECO:0000256" key="1">
    <source>
        <dbReference type="SAM" id="Phobius"/>
    </source>
</evidence>
<reference evidence="3" key="1">
    <citation type="journal article" date="2019" name="Plant Biotechnol. J.">
        <title>Genome sequencing of the Australian wild diploid species Gossypium australe highlights disease resistance and delayed gland morphogenesis.</title>
        <authorList>
            <person name="Cai Y."/>
            <person name="Cai X."/>
            <person name="Wang Q."/>
            <person name="Wang P."/>
            <person name="Zhang Y."/>
            <person name="Cai C."/>
            <person name="Xu Y."/>
            <person name="Wang K."/>
            <person name="Zhou Z."/>
            <person name="Wang C."/>
            <person name="Geng S."/>
            <person name="Li B."/>
            <person name="Dong Q."/>
            <person name="Hou Y."/>
            <person name="Wang H."/>
            <person name="Ai P."/>
            <person name="Liu Z."/>
            <person name="Yi F."/>
            <person name="Sun M."/>
            <person name="An G."/>
            <person name="Cheng J."/>
            <person name="Zhang Y."/>
            <person name="Shi Q."/>
            <person name="Xie Y."/>
            <person name="Shi X."/>
            <person name="Chang Y."/>
            <person name="Huang F."/>
            <person name="Chen Y."/>
            <person name="Hong S."/>
            <person name="Mi L."/>
            <person name="Sun Q."/>
            <person name="Zhang L."/>
            <person name="Zhou B."/>
            <person name="Peng R."/>
            <person name="Zhang X."/>
            <person name="Liu F."/>
        </authorList>
    </citation>
    <scope>NUCLEOTIDE SEQUENCE [LARGE SCALE GENOMIC DNA]</scope>
    <source>
        <strain evidence="3">cv. PA1801</strain>
    </source>
</reference>
<accession>A0A5B6VXS0</accession>